<sequence>MLKHGQQQPTLILLITEVTVMGEIAQILFLKLSTKVEVWRLMVQKGTTGIPSIGIIMVLMSPHQQILELLPGRELISSESILRL</sequence>
<dbReference type="Proteomes" id="UP000247078">
    <property type="component" value="Unassembled WGS sequence"/>
</dbReference>
<dbReference type="Proteomes" id="UP000248827">
    <property type="component" value="Unassembled WGS sequence"/>
</dbReference>
<evidence type="ECO:0000313" key="3">
    <source>
        <dbReference type="EMBL" id="RAI98082.1"/>
    </source>
</evidence>
<evidence type="ECO:0000256" key="1">
    <source>
        <dbReference type="SAM" id="Phobius"/>
    </source>
</evidence>
<comment type="caution">
    <text evidence="2">The sequence shown here is derived from an EMBL/GenBank/DDBJ whole genome shotgun (WGS) entry which is preliminary data.</text>
</comment>
<proteinExistence type="predicted"/>
<evidence type="ECO:0000313" key="2">
    <source>
        <dbReference type="EMBL" id="PWW36099.1"/>
    </source>
</evidence>
<protein>
    <submittedName>
        <fullName evidence="2">Uncharacterized protein</fullName>
    </submittedName>
</protein>
<dbReference type="AlphaFoldDB" id="A0A855XPB1"/>
<evidence type="ECO:0000313" key="5">
    <source>
        <dbReference type="Proteomes" id="UP000248827"/>
    </source>
</evidence>
<gene>
    <name evidence="3" type="ORF">DET54_104138</name>
    <name evidence="2" type="ORF">DET56_111132</name>
</gene>
<dbReference type="EMBL" id="QGTZ01000011">
    <property type="protein sequence ID" value="PWW36099.1"/>
    <property type="molecule type" value="Genomic_DNA"/>
</dbReference>
<keyword evidence="1" id="KW-1133">Transmembrane helix</keyword>
<organism evidence="2 4">
    <name type="scientific">Paenibacillus pabuli</name>
    <dbReference type="NCBI Taxonomy" id="1472"/>
    <lineage>
        <taxon>Bacteria</taxon>
        <taxon>Bacillati</taxon>
        <taxon>Bacillota</taxon>
        <taxon>Bacilli</taxon>
        <taxon>Bacillales</taxon>
        <taxon>Paenibacillaceae</taxon>
        <taxon>Paenibacillus</taxon>
    </lineage>
</organism>
<feature type="transmembrane region" description="Helical" evidence="1">
    <location>
        <begin position="12"/>
        <end position="32"/>
    </location>
</feature>
<dbReference type="EMBL" id="QLLI01000004">
    <property type="protein sequence ID" value="RAI98082.1"/>
    <property type="molecule type" value="Genomic_DNA"/>
</dbReference>
<evidence type="ECO:0000313" key="4">
    <source>
        <dbReference type="Proteomes" id="UP000247078"/>
    </source>
</evidence>
<name>A0A855XPB1_9BACL</name>
<reference evidence="2 4" key="1">
    <citation type="submission" date="2018-05" db="EMBL/GenBank/DDBJ databases">
        <title>Freshwater and sediment microbial communities from various areas in North America, analyzing microbe dynamics in response to fracking.</title>
        <authorList>
            <person name="Lamendella R."/>
        </authorList>
    </citation>
    <scope>NUCLEOTIDE SEQUENCE [LARGE SCALE GENOMIC DNA]</scope>
    <source>
        <strain evidence="2 4">DB-3</strain>
        <strain evidence="3 5">NG-13</strain>
    </source>
</reference>
<keyword evidence="5" id="KW-1185">Reference proteome</keyword>
<keyword evidence="1" id="KW-0812">Transmembrane</keyword>
<keyword evidence="1" id="KW-0472">Membrane</keyword>
<accession>A0A855XPB1</accession>